<dbReference type="PANTHER" id="PTHR24559:SF437">
    <property type="entry name" value="RNA-DIRECTED DNA POLYMERASE HOMOLOG"/>
    <property type="match status" value="1"/>
</dbReference>
<proteinExistence type="predicted"/>
<dbReference type="AlphaFoldDB" id="A0A371GXT9"/>
<dbReference type="PANTHER" id="PTHR24559">
    <property type="entry name" value="TRANSPOSON TY3-I GAG-POL POLYPROTEIN"/>
    <property type="match status" value="1"/>
</dbReference>
<evidence type="ECO:0000313" key="3">
    <source>
        <dbReference type="Proteomes" id="UP000257109"/>
    </source>
</evidence>
<name>A0A371GXT9_MUCPR</name>
<feature type="non-terminal residue" evidence="2">
    <location>
        <position position="1"/>
    </location>
</feature>
<dbReference type="InterPro" id="IPR053134">
    <property type="entry name" value="RNA-dir_DNA_polymerase"/>
</dbReference>
<dbReference type="STRING" id="157652.A0A371GXT9"/>
<comment type="caution">
    <text evidence="2">The sequence shown here is derived from an EMBL/GenBank/DDBJ whole genome shotgun (WGS) entry which is preliminary data.</text>
</comment>
<dbReference type="SUPFAM" id="SSF56672">
    <property type="entry name" value="DNA/RNA polymerases"/>
    <property type="match status" value="1"/>
</dbReference>
<accession>A0A371GXT9</accession>
<dbReference type="Gene3D" id="3.10.10.10">
    <property type="entry name" value="HIV Type 1 Reverse Transcriptase, subunit A, domain 1"/>
    <property type="match status" value="1"/>
</dbReference>
<keyword evidence="3" id="KW-1185">Reference proteome</keyword>
<feature type="region of interest" description="Disordered" evidence="1">
    <location>
        <begin position="63"/>
        <end position="91"/>
    </location>
</feature>
<dbReference type="OrthoDB" id="1738245at2759"/>
<feature type="compositionally biased region" description="Low complexity" evidence="1">
    <location>
        <begin position="74"/>
        <end position="87"/>
    </location>
</feature>
<evidence type="ECO:0008006" key="4">
    <source>
        <dbReference type="Google" id="ProtNLM"/>
    </source>
</evidence>
<dbReference type="InterPro" id="IPR043502">
    <property type="entry name" value="DNA/RNA_pol_sf"/>
</dbReference>
<reference evidence="2" key="1">
    <citation type="submission" date="2018-05" db="EMBL/GenBank/DDBJ databases">
        <title>Draft genome of Mucuna pruriens seed.</title>
        <authorList>
            <person name="Nnadi N.E."/>
            <person name="Vos R."/>
            <person name="Hasami M.H."/>
            <person name="Devisetty U.K."/>
            <person name="Aguiy J.C."/>
        </authorList>
    </citation>
    <scope>NUCLEOTIDE SEQUENCE [LARGE SCALE GENOMIC DNA]</scope>
    <source>
        <strain evidence="2">JCA_2017</strain>
    </source>
</reference>
<organism evidence="2 3">
    <name type="scientific">Mucuna pruriens</name>
    <name type="common">Velvet bean</name>
    <name type="synonym">Dolichos pruriens</name>
    <dbReference type="NCBI Taxonomy" id="157652"/>
    <lineage>
        <taxon>Eukaryota</taxon>
        <taxon>Viridiplantae</taxon>
        <taxon>Streptophyta</taxon>
        <taxon>Embryophyta</taxon>
        <taxon>Tracheophyta</taxon>
        <taxon>Spermatophyta</taxon>
        <taxon>Magnoliopsida</taxon>
        <taxon>eudicotyledons</taxon>
        <taxon>Gunneridae</taxon>
        <taxon>Pentapetalae</taxon>
        <taxon>rosids</taxon>
        <taxon>fabids</taxon>
        <taxon>Fabales</taxon>
        <taxon>Fabaceae</taxon>
        <taxon>Papilionoideae</taxon>
        <taxon>50 kb inversion clade</taxon>
        <taxon>NPAAA clade</taxon>
        <taxon>indigoferoid/millettioid clade</taxon>
        <taxon>Phaseoleae</taxon>
        <taxon>Mucuna</taxon>
    </lineage>
</organism>
<protein>
    <recommendedName>
        <fullName evidence="4">Reverse transcriptase domain-containing protein</fullName>
    </recommendedName>
</protein>
<evidence type="ECO:0000256" key="1">
    <source>
        <dbReference type="SAM" id="MobiDB-lite"/>
    </source>
</evidence>
<sequence>MPKRDKSPKGVKYPKAESLNLLHLSLFLPNQVLSSVLSAWEKSYITPQCPNKRTMLLRDNGAIDSESNTQKGTFSSSNGGESSSEAFSLRDRKVTHDRVTNRFSFVHMGQKVVLNPLSPRNICEDQGIEHYIDLTVRTYLPNKLTYRTNHEESKEIQKKVDKLLKKEGQGRVKDDTWKMCIDYKPINVIIARYRDEWKTTFKTKFGLYEWLIMSFGLTNAPSTFMRLTNHVLRSLIVK</sequence>
<evidence type="ECO:0000313" key="2">
    <source>
        <dbReference type="EMBL" id="RDX95266.1"/>
    </source>
</evidence>
<gene>
    <name evidence="2" type="ORF">CR513_22229</name>
</gene>
<dbReference type="EMBL" id="QJKJ01004174">
    <property type="protein sequence ID" value="RDX95266.1"/>
    <property type="molecule type" value="Genomic_DNA"/>
</dbReference>
<dbReference type="Proteomes" id="UP000257109">
    <property type="component" value="Unassembled WGS sequence"/>
</dbReference>